<keyword evidence="3" id="KW-0520">NAD</keyword>
<dbReference type="Gene3D" id="3.40.50.1220">
    <property type="entry name" value="TPP-binding domain"/>
    <property type="match status" value="1"/>
</dbReference>
<name>A0ABP6RYX4_9PSEU</name>
<organism evidence="6 7">
    <name type="scientific">Saccharopolyspora gregorii</name>
    <dbReference type="NCBI Taxonomy" id="33914"/>
    <lineage>
        <taxon>Bacteria</taxon>
        <taxon>Bacillati</taxon>
        <taxon>Actinomycetota</taxon>
        <taxon>Actinomycetes</taxon>
        <taxon>Pseudonocardiales</taxon>
        <taxon>Pseudonocardiaceae</taxon>
        <taxon>Saccharopolyspora</taxon>
    </lineage>
</organism>
<evidence type="ECO:0000256" key="4">
    <source>
        <dbReference type="PROSITE-ProRule" id="PRU00236"/>
    </source>
</evidence>
<dbReference type="Proteomes" id="UP001500483">
    <property type="component" value="Unassembled WGS sequence"/>
</dbReference>
<evidence type="ECO:0000256" key="2">
    <source>
        <dbReference type="ARBA" id="ARBA00022679"/>
    </source>
</evidence>
<accession>A0ABP6RYX4</accession>
<gene>
    <name evidence="6" type="ORF">GCM10020366_56420</name>
</gene>
<dbReference type="SUPFAM" id="SSF52467">
    <property type="entry name" value="DHS-like NAD/FAD-binding domain"/>
    <property type="match status" value="1"/>
</dbReference>
<proteinExistence type="predicted"/>
<dbReference type="InterPro" id="IPR003000">
    <property type="entry name" value="Sirtuin"/>
</dbReference>
<dbReference type="InterPro" id="IPR026591">
    <property type="entry name" value="Sirtuin_cat_small_dom_sf"/>
</dbReference>
<comment type="caution">
    <text evidence="4">Lacks conserved residue(s) required for the propagation of feature annotation.</text>
</comment>
<evidence type="ECO:0000313" key="6">
    <source>
        <dbReference type="EMBL" id="GAA3363654.1"/>
    </source>
</evidence>
<dbReference type="Pfam" id="PF02146">
    <property type="entry name" value="SIR2"/>
    <property type="match status" value="1"/>
</dbReference>
<evidence type="ECO:0000256" key="1">
    <source>
        <dbReference type="ARBA" id="ARBA00012928"/>
    </source>
</evidence>
<evidence type="ECO:0000256" key="3">
    <source>
        <dbReference type="ARBA" id="ARBA00023027"/>
    </source>
</evidence>
<sequence>MSTDAIAAAAESVAGAEALLVCAGAGIGVDSGLPDFRGDTGFWRAYPPYERLGLSFVEVADPVHFAEDPELAWGFYGHRLGLYRETVPHEGFAILHRWARRMPLGARVFTSNVDGQFQAAGFAPEHVAECHGSIHRLQCLEPCTDDVWSAADVSVRVDPATMRAEPPLPACRNCGGTARPNILMFGDWSWVAGDAQPRLDALQAWRRSLRAARLVVVELGAGTAVPTVRRHAELASAASGALIRINPREPDVRHGRGLSLPEPALPALRAIDAALNA</sequence>
<dbReference type="Gene3D" id="3.30.1600.10">
    <property type="entry name" value="SIR2/SIRT2 'Small Domain"/>
    <property type="match status" value="1"/>
</dbReference>
<evidence type="ECO:0000259" key="5">
    <source>
        <dbReference type="PROSITE" id="PS50305"/>
    </source>
</evidence>
<dbReference type="InterPro" id="IPR050134">
    <property type="entry name" value="NAD-dep_sirtuin_deacylases"/>
</dbReference>
<feature type="domain" description="Deacetylase sirtuin-type" evidence="5">
    <location>
        <begin position="1"/>
        <end position="277"/>
    </location>
</feature>
<protein>
    <recommendedName>
        <fullName evidence="1">protein acetyllysine N-acetyltransferase</fullName>
        <ecNumber evidence="1">2.3.1.286</ecNumber>
    </recommendedName>
</protein>
<dbReference type="PANTHER" id="PTHR11085">
    <property type="entry name" value="NAD-DEPENDENT PROTEIN DEACYLASE SIRTUIN-5, MITOCHONDRIAL-RELATED"/>
    <property type="match status" value="1"/>
</dbReference>
<dbReference type="EC" id="2.3.1.286" evidence="1"/>
<dbReference type="PANTHER" id="PTHR11085:SF4">
    <property type="entry name" value="NAD-DEPENDENT PROTEIN DEACYLASE"/>
    <property type="match status" value="1"/>
</dbReference>
<dbReference type="RefSeq" id="WP_258345258.1">
    <property type="nucleotide sequence ID" value="NZ_BAAAYK010000038.1"/>
</dbReference>
<dbReference type="PROSITE" id="PS50305">
    <property type="entry name" value="SIRTUIN"/>
    <property type="match status" value="1"/>
</dbReference>
<comment type="caution">
    <text evidence="6">The sequence shown here is derived from an EMBL/GenBank/DDBJ whole genome shotgun (WGS) entry which is preliminary data.</text>
</comment>
<dbReference type="InterPro" id="IPR026590">
    <property type="entry name" value="Ssirtuin_cat_dom"/>
</dbReference>
<evidence type="ECO:0000313" key="7">
    <source>
        <dbReference type="Proteomes" id="UP001500483"/>
    </source>
</evidence>
<reference evidence="7" key="1">
    <citation type="journal article" date="2019" name="Int. J. Syst. Evol. Microbiol.">
        <title>The Global Catalogue of Microorganisms (GCM) 10K type strain sequencing project: providing services to taxonomists for standard genome sequencing and annotation.</title>
        <authorList>
            <consortium name="The Broad Institute Genomics Platform"/>
            <consortium name="The Broad Institute Genome Sequencing Center for Infectious Disease"/>
            <person name="Wu L."/>
            <person name="Ma J."/>
        </authorList>
    </citation>
    <scope>NUCLEOTIDE SEQUENCE [LARGE SCALE GENOMIC DNA]</scope>
    <source>
        <strain evidence="7">JCM 9687</strain>
    </source>
</reference>
<dbReference type="CDD" id="cd00296">
    <property type="entry name" value="SIR2"/>
    <property type="match status" value="1"/>
</dbReference>
<dbReference type="InterPro" id="IPR029035">
    <property type="entry name" value="DHS-like_NAD/FAD-binding_dom"/>
</dbReference>
<keyword evidence="2" id="KW-0808">Transferase</keyword>
<keyword evidence="7" id="KW-1185">Reference proteome</keyword>
<dbReference type="EMBL" id="BAAAYK010000038">
    <property type="protein sequence ID" value="GAA3363654.1"/>
    <property type="molecule type" value="Genomic_DNA"/>
</dbReference>